<reference evidence="3" key="1">
    <citation type="journal article" date="2020" name="bioRxiv">
        <title>A rank-normalized archaeal taxonomy based on genome phylogeny resolves widespread incomplete and uneven classifications.</title>
        <authorList>
            <person name="Rinke C."/>
            <person name="Chuvochina M."/>
            <person name="Mussig A.J."/>
            <person name="Chaumeil P.-A."/>
            <person name="Waite D.W."/>
            <person name="Whitman W.B."/>
            <person name="Parks D.H."/>
            <person name="Hugenholtz P."/>
        </authorList>
    </citation>
    <scope>NUCLEOTIDE SEQUENCE [LARGE SCALE GENOMIC DNA]</scope>
</reference>
<comment type="caution">
    <text evidence="2">The sequence shown here is derived from an EMBL/GenBank/DDBJ whole genome shotgun (WGS) entry which is preliminary data.</text>
</comment>
<evidence type="ECO:0000313" key="2">
    <source>
        <dbReference type="EMBL" id="HIH10302.1"/>
    </source>
</evidence>
<evidence type="ECO:0000313" key="3">
    <source>
        <dbReference type="Proteomes" id="UP000565078"/>
    </source>
</evidence>
<keyword evidence="1" id="KW-0472">Membrane</keyword>
<protein>
    <submittedName>
        <fullName evidence="2">Uncharacterized protein</fullName>
    </submittedName>
</protein>
<evidence type="ECO:0000256" key="1">
    <source>
        <dbReference type="SAM" id="Phobius"/>
    </source>
</evidence>
<name>A0A7J4IXR5_9ARCH</name>
<keyword evidence="1" id="KW-0812">Transmembrane</keyword>
<organism evidence="2 3">
    <name type="scientific">Candidatus Iainarchaeum sp</name>
    <dbReference type="NCBI Taxonomy" id="3101447"/>
    <lineage>
        <taxon>Archaea</taxon>
        <taxon>Candidatus Iainarchaeota</taxon>
        <taxon>Candidatus Iainarchaeia</taxon>
        <taxon>Candidatus Iainarchaeales</taxon>
        <taxon>Candidatus Iainarchaeaceae</taxon>
        <taxon>Candidatus Iainarchaeum</taxon>
    </lineage>
</organism>
<keyword evidence="1" id="KW-1133">Transmembrane helix</keyword>
<accession>A0A7J4IXR5</accession>
<sequence length="265" mass="27991">MDLTKSGSGEKGAVLFTAAVLGIVSAVYFGLGPDGLGKAGPEGSVYGGAQLKVAFSDQGNAKVFALVPNNALAKFEASEGNSVPESDSVVLGGTEGKIMKSEKIFSKPADIIMGFFGINLSVEGVLENTNGPLDYFHFVSPAEFAQVTGDQNRIFIKMDGSTAKAFYTNGPEAKKLPGSLSLAEGTYADYKRHEIVGNTYYPIIIGSKEAGEMRSEKVFANLGDSFEKFGKRFIVTGILNKSNSIMDIAHIVPLGPNELLGGGWK</sequence>
<proteinExistence type="predicted"/>
<dbReference type="AlphaFoldDB" id="A0A7J4IXR5"/>
<feature type="transmembrane region" description="Helical" evidence="1">
    <location>
        <begin position="12"/>
        <end position="31"/>
    </location>
</feature>
<dbReference type="EMBL" id="DUGC01000105">
    <property type="protein sequence ID" value="HIH10302.1"/>
    <property type="molecule type" value="Genomic_DNA"/>
</dbReference>
<dbReference type="Proteomes" id="UP000565078">
    <property type="component" value="Unassembled WGS sequence"/>
</dbReference>
<gene>
    <name evidence="2" type="ORF">HA254_06590</name>
</gene>